<feature type="region of interest" description="Disordered" evidence="1">
    <location>
        <begin position="1"/>
        <end position="41"/>
    </location>
</feature>
<dbReference type="EMBL" id="GG657754">
    <property type="protein sequence ID" value="EFL28269.1"/>
    <property type="molecule type" value="Genomic_DNA"/>
</dbReference>
<evidence type="ECO:0008006" key="4">
    <source>
        <dbReference type="Google" id="ProtNLM"/>
    </source>
</evidence>
<dbReference type="AlphaFoldDB" id="D9WS26"/>
<gene>
    <name evidence="2" type="ORF">SSOG_07984</name>
</gene>
<dbReference type="HOGENOM" id="CLU_116754_0_0_11"/>
<dbReference type="InterPro" id="IPR036388">
    <property type="entry name" value="WH-like_DNA-bd_sf"/>
</dbReference>
<name>D9WS26_9ACTN</name>
<dbReference type="Proteomes" id="UP000003963">
    <property type="component" value="Unassembled WGS sequence"/>
</dbReference>
<dbReference type="Gene3D" id="1.10.10.10">
    <property type="entry name" value="Winged helix-like DNA-binding domain superfamily/Winged helix DNA-binding domain"/>
    <property type="match status" value="1"/>
</dbReference>
<evidence type="ECO:0000313" key="2">
    <source>
        <dbReference type="EMBL" id="EFL28269.1"/>
    </source>
</evidence>
<dbReference type="InterPro" id="IPR036390">
    <property type="entry name" value="WH_DNA-bd_sf"/>
</dbReference>
<evidence type="ECO:0000256" key="1">
    <source>
        <dbReference type="SAM" id="MobiDB-lite"/>
    </source>
</evidence>
<dbReference type="SUPFAM" id="SSF46785">
    <property type="entry name" value="Winged helix' DNA-binding domain"/>
    <property type="match status" value="1"/>
</dbReference>
<dbReference type="STRING" id="457427.SSOG_07984"/>
<reference evidence="2 3" key="1">
    <citation type="submission" date="2009-02" db="EMBL/GenBank/DDBJ databases">
        <title>Annotation of Streptomyces hygroscopicus strain ATCC 53653.</title>
        <authorList>
            <consortium name="The Broad Institute Genome Sequencing Platform"/>
            <consortium name="Broad Institute Microbial Sequencing Center"/>
            <person name="Fischbach M."/>
            <person name="Godfrey P."/>
            <person name="Ward D."/>
            <person name="Young S."/>
            <person name="Zeng Q."/>
            <person name="Koehrsen M."/>
            <person name="Alvarado L."/>
            <person name="Berlin A.M."/>
            <person name="Bochicchio J."/>
            <person name="Borenstein D."/>
            <person name="Chapman S.B."/>
            <person name="Chen Z."/>
            <person name="Engels R."/>
            <person name="Freedman E."/>
            <person name="Gellesch M."/>
            <person name="Goldberg J."/>
            <person name="Griggs A."/>
            <person name="Gujja S."/>
            <person name="Heilman E.R."/>
            <person name="Heiman D.I."/>
            <person name="Hepburn T.A."/>
            <person name="Howarth C."/>
            <person name="Jen D."/>
            <person name="Larson L."/>
            <person name="Lewis B."/>
            <person name="Mehta T."/>
            <person name="Park D."/>
            <person name="Pearson M."/>
            <person name="Richards J."/>
            <person name="Roberts A."/>
            <person name="Saif S."/>
            <person name="Shea T.D."/>
            <person name="Shenoy N."/>
            <person name="Sisk P."/>
            <person name="Stolte C."/>
            <person name="Sykes S.N."/>
            <person name="Thomson T."/>
            <person name="Walk T."/>
            <person name="White J."/>
            <person name="Yandava C."/>
            <person name="Straight P."/>
            <person name="Clardy J."/>
            <person name="Hung D."/>
            <person name="Kolter R."/>
            <person name="Mekalanos J."/>
            <person name="Walker S."/>
            <person name="Walsh C.T."/>
            <person name="Wieland-Brown L.C."/>
            <person name="Haas B."/>
            <person name="Nusbaum C."/>
            <person name="Birren B."/>
        </authorList>
    </citation>
    <scope>NUCLEOTIDE SEQUENCE [LARGE SCALE GENOMIC DNA]</scope>
    <source>
        <strain evidence="2 3">ATCC 53653</strain>
    </source>
</reference>
<proteinExistence type="predicted"/>
<accession>D9WS26</accession>
<keyword evidence="3" id="KW-1185">Reference proteome</keyword>
<sequence length="185" mass="19785">MCTAPSVGPYPPAPGDGAGRGPRSRRAPDGSQASAGPAATDDMLASQPVGYWTGLAHTTVTRHLRDAMARIDVTQPQYWVLNCVHSWPAAPSREEVAAQLTPLADGPYEIPRVLDQLLHRGWLHADAGDRLHLTDAGEAARVTLRALVTELRAAVHEGVGDEEYVAALKVLRTMVANVQRAESLS</sequence>
<evidence type="ECO:0000313" key="3">
    <source>
        <dbReference type="Proteomes" id="UP000003963"/>
    </source>
</evidence>
<organism evidence="2 3">
    <name type="scientific">Streptomyces himastatinicus ATCC 53653</name>
    <dbReference type="NCBI Taxonomy" id="457427"/>
    <lineage>
        <taxon>Bacteria</taxon>
        <taxon>Bacillati</taxon>
        <taxon>Actinomycetota</taxon>
        <taxon>Actinomycetes</taxon>
        <taxon>Kitasatosporales</taxon>
        <taxon>Streptomycetaceae</taxon>
        <taxon>Streptomyces</taxon>
        <taxon>Streptomyces violaceusniger group</taxon>
    </lineage>
</organism>
<protein>
    <recommendedName>
        <fullName evidence="4">MarR family transcriptional regulator</fullName>
    </recommendedName>
</protein>